<comment type="caution">
    <text evidence="2">The sequence shown here is derived from an EMBL/GenBank/DDBJ whole genome shotgun (WGS) entry which is preliminary data.</text>
</comment>
<dbReference type="RefSeq" id="WP_213639784.1">
    <property type="nucleotide sequence ID" value="NZ_JADPMV010000001.1"/>
</dbReference>
<evidence type="ECO:0000256" key="1">
    <source>
        <dbReference type="SAM" id="Coils"/>
    </source>
</evidence>
<keyword evidence="1" id="KW-0175">Coiled coil</keyword>
<protein>
    <submittedName>
        <fullName evidence="2">TIGR02444 family protein</fullName>
    </submittedName>
</protein>
<accession>A0ABS5Q1W1</accession>
<feature type="coiled-coil region" evidence="1">
    <location>
        <begin position="81"/>
        <end position="108"/>
    </location>
</feature>
<proteinExistence type="predicted"/>
<dbReference type="NCBIfam" id="TIGR02444">
    <property type="entry name" value="TIGR02444 family protein"/>
    <property type="match status" value="1"/>
</dbReference>
<gene>
    <name evidence="2" type="ORF">I0D00_11160</name>
</gene>
<dbReference type="Proteomes" id="UP001196601">
    <property type="component" value="Unassembled WGS sequence"/>
</dbReference>
<name>A0ABS5Q1W1_9PSED</name>
<evidence type="ECO:0000313" key="2">
    <source>
        <dbReference type="EMBL" id="MBS7662488.1"/>
    </source>
</evidence>
<dbReference type="InterPro" id="IPR012659">
    <property type="entry name" value="CHP02444"/>
</dbReference>
<dbReference type="Pfam" id="PF09523">
    <property type="entry name" value="DUF2390"/>
    <property type="match status" value="1"/>
</dbReference>
<dbReference type="EMBL" id="JADPMV010000001">
    <property type="protein sequence ID" value="MBS7662488.1"/>
    <property type="molecule type" value="Genomic_DNA"/>
</dbReference>
<evidence type="ECO:0000313" key="3">
    <source>
        <dbReference type="Proteomes" id="UP001196601"/>
    </source>
</evidence>
<keyword evidence="3" id="KW-1185">Reference proteome</keyword>
<organism evidence="2 3">
    <name type="scientific">Pseudomonas lalucatii</name>
    <dbReference type="NCBI Taxonomy" id="1424203"/>
    <lineage>
        <taxon>Bacteria</taxon>
        <taxon>Pseudomonadati</taxon>
        <taxon>Pseudomonadota</taxon>
        <taxon>Gammaproteobacteria</taxon>
        <taxon>Pseudomonadales</taxon>
        <taxon>Pseudomonadaceae</taxon>
        <taxon>Pseudomonas</taxon>
    </lineage>
</organism>
<reference evidence="2 3" key="1">
    <citation type="journal article" date="2021" name="Syst. Appl. Microbiol.">
        <title>Pseudomonas lalucatii sp. nov. isolated from Vallgornera, a karstic cave in Mallorca, Western Mediterranean.</title>
        <authorList>
            <person name="Busquets A."/>
            <person name="Mulet M."/>
            <person name="Gomila M."/>
            <person name="Garcia-Valdes E."/>
        </authorList>
    </citation>
    <scope>NUCLEOTIDE SEQUENCE [LARGE SCALE GENOMIC DNA]</scope>
    <source>
        <strain evidence="2 3">R1b54</strain>
    </source>
</reference>
<sequence length="154" mass="17060">MSTDLWRFAKDYYQRPGVEAACLRLQEQGADVCLLICAVWLERRGVACSPQRAEQLQGLAQPWRRQVVEPLRQLRQDWRAAARGDDALAALREHIKRLELEAERLQLQRLAAACGAWPGTAPRVSAAWLQALAPAGAAADDEALALLRAAARLP</sequence>